<dbReference type="Proteomes" id="UP001153321">
    <property type="component" value="Chromosome Z"/>
</dbReference>
<evidence type="ECO:0000313" key="1">
    <source>
        <dbReference type="EMBL" id="CAH1647808.1"/>
    </source>
</evidence>
<evidence type="ECO:0000313" key="2">
    <source>
        <dbReference type="Proteomes" id="UP001153321"/>
    </source>
</evidence>
<organism evidence="1 2">
    <name type="scientific">Spodoptera littoralis</name>
    <name type="common">Egyptian cotton leafworm</name>
    <dbReference type="NCBI Taxonomy" id="7109"/>
    <lineage>
        <taxon>Eukaryota</taxon>
        <taxon>Metazoa</taxon>
        <taxon>Ecdysozoa</taxon>
        <taxon>Arthropoda</taxon>
        <taxon>Hexapoda</taxon>
        <taxon>Insecta</taxon>
        <taxon>Pterygota</taxon>
        <taxon>Neoptera</taxon>
        <taxon>Endopterygota</taxon>
        <taxon>Lepidoptera</taxon>
        <taxon>Glossata</taxon>
        <taxon>Ditrysia</taxon>
        <taxon>Noctuoidea</taxon>
        <taxon>Noctuidae</taxon>
        <taxon>Amphipyrinae</taxon>
        <taxon>Spodoptera</taxon>
    </lineage>
</organism>
<accession>A0A9P0IIS8</accession>
<keyword evidence="2" id="KW-1185">Reference proteome</keyword>
<protein>
    <submittedName>
        <fullName evidence="1">Uncharacterized protein</fullName>
    </submittedName>
</protein>
<dbReference type="EMBL" id="LR824562">
    <property type="protein sequence ID" value="CAH1647808.1"/>
    <property type="molecule type" value="Genomic_DNA"/>
</dbReference>
<reference evidence="1" key="1">
    <citation type="submission" date="2022-02" db="EMBL/GenBank/DDBJ databases">
        <authorList>
            <person name="King R."/>
        </authorList>
    </citation>
    <scope>NUCLEOTIDE SEQUENCE</scope>
</reference>
<dbReference type="AlphaFoldDB" id="A0A9P0IIS8"/>
<name>A0A9P0IIS8_SPOLI</name>
<gene>
    <name evidence="1" type="ORF">SPLIT_LOCUS13153</name>
</gene>
<proteinExistence type="predicted"/>
<sequence length="102" mass="11749">MESKPGKERLNATLRKEWSPERVFVKIVLLIKRNIPNVNVYTLLRESRVLPGFRALTAATCFSSILKLKQARRIDVLKDPTTLEIVNITIADEEQVHHNIRS</sequence>